<sequence>MDLEDIRKHYEKMSDNRFIKLLTTNAHGLRPEVYEIIKKEIKKRKLSPDLFEAVLAQNKEYSLEEIEVYAELIRKLPCPICKRKELKLNGTICYTVTSFILFSSSRKEVIIACPDCLNKENKKGIISTALFGWWAIPWGFLKTPLYIYRNFKAKKENDLRNSNNTLKDFTLEHIGEIETYKQDKKMLSYIIENYEL</sequence>
<evidence type="ECO:0000313" key="1">
    <source>
        <dbReference type="EMBL" id="SEH88171.1"/>
    </source>
</evidence>
<evidence type="ECO:0000313" key="2">
    <source>
        <dbReference type="Proteomes" id="UP000199634"/>
    </source>
</evidence>
<dbReference type="OrthoDB" id="359260at2"/>
<reference evidence="1 2" key="1">
    <citation type="submission" date="2016-10" db="EMBL/GenBank/DDBJ databases">
        <authorList>
            <person name="de Groot N.N."/>
        </authorList>
    </citation>
    <scope>NUCLEOTIDE SEQUENCE [LARGE SCALE GENOMIC DNA]</scope>
    <source>
        <strain evidence="1 2">CGMCC 1.10825</strain>
    </source>
</reference>
<dbReference type="AlphaFoldDB" id="A0A1H6LPC6"/>
<keyword evidence="2" id="KW-1185">Reference proteome</keyword>
<dbReference type="RefSeq" id="WP_091099673.1">
    <property type="nucleotide sequence ID" value="NZ_FNXE01000026.1"/>
</dbReference>
<accession>A0A1H6LPC6</accession>
<proteinExistence type="predicted"/>
<dbReference type="EMBL" id="FNXE01000026">
    <property type="protein sequence ID" value="SEH88171.1"/>
    <property type="molecule type" value="Genomic_DNA"/>
</dbReference>
<name>A0A1H6LPC6_9FLAO</name>
<protein>
    <submittedName>
        <fullName evidence="1">Uncharacterized protein</fullName>
    </submittedName>
</protein>
<dbReference type="Proteomes" id="UP000199634">
    <property type="component" value="Unassembled WGS sequence"/>
</dbReference>
<dbReference type="STRING" id="1159016.SAMN02927937_01931"/>
<organism evidence="1 2">
    <name type="scientific">Paenimyroides marinum</name>
    <dbReference type="NCBI Taxonomy" id="1159016"/>
    <lineage>
        <taxon>Bacteria</taxon>
        <taxon>Pseudomonadati</taxon>
        <taxon>Bacteroidota</taxon>
        <taxon>Flavobacteriia</taxon>
        <taxon>Flavobacteriales</taxon>
        <taxon>Flavobacteriaceae</taxon>
        <taxon>Paenimyroides</taxon>
    </lineage>
</organism>
<gene>
    <name evidence="1" type="ORF">SAMN02927937_01931</name>
</gene>